<gene>
    <name evidence="1" type="ORF">LCPAC403_03650</name>
</gene>
<sequence>MTFDSKTSVDTINILFELLDSLPDEWKVAKNFIYGNGTDECSYPCDFFSDFLEGGELFCVEAKSEEQGRILLNIQMAILDGYECKNEEMETAEDGLRWSLNRHYSNQTMEELKKCMNKDPFYEINMGNQGQKMLINIKAYEVPNRVEKFYTGNSVDYLKSYEIELDLDRENAVWYDMKSIKQHLSELRESV</sequence>
<dbReference type="EMBL" id="MK500591">
    <property type="protein sequence ID" value="QBK93231.1"/>
    <property type="molecule type" value="Genomic_DNA"/>
</dbReference>
<evidence type="ECO:0000313" key="1">
    <source>
        <dbReference type="EMBL" id="QBK93231.1"/>
    </source>
</evidence>
<reference evidence="1" key="1">
    <citation type="journal article" date="2019" name="MBio">
        <title>Virus Genomes from Deep Sea Sediments Expand the Ocean Megavirome and Support Independent Origins of Viral Gigantism.</title>
        <authorList>
            <person name="Backstrom D."/>
            <person name="Yutin N."/>
            <person name="Jorgensen S.L."/>
            <person name="Dharamshi J."/>
            <person name="Homa F."/>
            <person name="Zaremba-Niedwiedzka K."/>
            <person name="Spang A."/>
            <person name="Wolf Y.I."/>
            <person name="Koonin E.V."/>
            <person name="Ettema T.J."/>
        </authorList>
    </citation>
    <scope>NUCLEOTIDE SEQUENCE</scope>
</reference>
<name>A0A481ZFH3_9VIRU</name>
<proteinExistence type="predicted"/>
<accession>A0A481ZFH3</accession>
<protein>
    <submittedName>
        <fullName evidence="1">Uncharacterized protein</fullName>
    </submittedName>
</protein>
<organism evidence="1">
    <name type="scientific">Pithovirus LCPAC403</name>
    <dbReference type="NCBI Taxonomy" id="2506596"/>
    <lineage>
        <taxon>Viruses</taxon>
        <taxon>Pithoviruses</taxon>
    </lineage>
</organism>